<proteinExistence type="predicted"/>
<dbReference type="RefSeq" id="WP_244076949.1">
    <property type="nucleotide sequence ID" value="NZ_AP025581.1"/>
</dbReference>
<dbReference type="GO" id="GO:0070290">
    <property type="term" value="F:N-acylphosphatidylethanolamine-specific phospholipase D activity"/>
    <property type="evidence" value="ECO:0007669"/>
    <property type="project" value="InterPro"/>
</dbReference>
<dbReference type="InterPro" id="IPR001279">
    <property type="entry name" value="Metallo-B-lactamas"/>
</dbReference>
<dbReference type="InterPro" id="IPR024884">
    <property type="entry name" value="NAPE-PLD"/>
</dbReference>
<name>A0AA37KQQ5_9BACT</name>
<dbReference type="Proteomes" id="UP001055105">
    <property type="component" value="Unassembled WGS sequence"/>
</dbReference>
<comment type="caution">
    <text evidence="2">The sequence shown here is derived from an EMBL/GenBank/DDBJ whole genome shotgun (WGS) entry which is preliminary data.</text>
</comment>
<dbReference type="SUPFAM" id="SSF56281">
    <property type="entry name" value="Metallo-hydrolase/oxidoreductase"/>
    <property type="match status" value="1"/>
</dbReference>
<dbReference type="EMBL" id="BQOL01000002">
    <property type="protein sequence ID" value="GKI20030.1"/>
    <property type="molecule type" value="Genomic_DNA"/>
</dbReference>
<protein>
    <submittedName>
        <fullName evidence="2">MBL fold metallo-hydrolase</fullName>
    </submittedName>
</protein>
<evidence type="ECO:0000259" key="1">
    <source>
        <dbReference type="Pfam" id="PF12706"/>
    </source>
</evidence>
<dbReference type="PANTHER" id="PTHR15032">
    <property type="entry name" value="N-ACYL-PHOSPHATIDYLETHANOLAMINE-HYDROLYZING PHOSPHOLIPASE D"/>
    <property type="match status" value="1"/>
</dbReference>
<accession>A0AA37KQQ5</accession>
<dbReference type="PANTHER" id="PTHR15032:SF4">
    <property type="entry name" value="N-ACYL-PHOSPHATIDYLETHANOLAMINE-HYDROLYZING PHOSPHOLIPASE D"/>
    <property type="match status" value="1"/>
</dbReference>
<evidence type="ECO:0000313" key="3">
    <source>
        <dbReference type="Proteomes" id="UP001055105"/>
    </source>
</evidence>
<dbReference type="InterPro" id="IPR036866">
    <property type="entry name" value="RibonucZ/Hydroxyglut_hydro"/>
</dbReference>
<dbReference type="GO" id="GO:0008270">
    <property type="term" value="F:zinc ion binding"/>
    <property type="evidence" value="ECO:0007669"/>
    <property type="project" value="InterPro"/>
</dbReference>
<dbReference type="Gene3D" id="3.60.15.10">
    <property type="entry name" value="Ribonuclease Z/Hydroxyacylglutathione hydrolase-like"/>
    <property type="match status" value="1"/>
</dbReference>
<dbReference type="PIRSF" id="PIRSF038896">
    <property type="entry name" value="NAPE-PLD"/>
    <property type="match status" value="1"/>
</dbReference>
<dbReference type="GO" id="GO:0005737">
    <property type="term" value="C:cytoplasm"/>
    <property type="evidence" value="ECO:0007669"/>
    <property type="project" value="TreeGrafter"/>
</dbReference>
<dbReference type="AlphaFoldDB" id="A0AA37KQQ5"/>
<gene>
    <name evidence="2" type="ORF">CE91St16_29380</name>
</gene>
<evidence type="ECO:0000313" key="2">
    <source>
        <dbReference type="EMBL" id="GKI20030.1"/>
    </source>
</evidence>
<reference evidence="2" key="1">
    <citation type="submission" date="2022-01" db="EMBL/GenBank/DDBJ databases">
        <title>Novel bile acid biosynthetic pathways are enriched in the microbiome of centenarians.</title>
        <authorList>
            <person name="Sato Y."/>
            <person name="Atarashi K."/>
            <person name="Plichta R.D."/>
            <person name="Arai Y."/>
            <person name="Sasajima S."/>
            <person name="Kearney M.S."/>
            <person name="Suda W."/>
            <person name="Takeshita K."/>
            <person name="Sasaki T."/>
            <person name="Okamoto S."/>
            <person name="Skelly N.A."/>
            <person name="Okamura Y."/>
            <person name="Vlamakis H."/>
            <person name="Li Y."/>
            <person name="Tanoue T."/>
            <person name="Takei H."/>
            <person name="Nittono H."/>
            <person name="Narushima S."/>
            <person name="Irie J."/>
            <person name="Itoh H."/>
            <person name="Moriya K."/>
            <person name="Sugiura Y."/>
            <person name="Suematsu M."/>
            <person name="Moritoki N."/>
            <person name="Shibata S."/>
            <person name="Littman R.D."/>
            <person name="Fischbach A.M."/>
            <person name="Uwamino Y."/>
            <person name="Inoue T."/>
            <person name="Honda A."/>
            <person name="Hattori M."/>
            <person name="Murai T."/>
            <person name="Xavier J.R."/>
            <person name="Hirose N."/>
            <person name="Honda K."/>
        </authorList>
    </citation>
    <scope>NUCLEOTIDE SEQUENCE</scope>
    <source>
        <strain evidence="2">CE91-St16</strain>
    </source>
</reference>
<sequence length="374" mass="42490">MSGKQKRGKMIILSSILLATLATAFVIVRLPSFGRLPQGERLERIRQSPNYRDGRFRNQEAGPMMTGDKSRLRGILEFLFRKREGLRPHDAVPAIRTDLRALDPKSNLLVWFGHSSQLIQAEGRRTLVDPVFRNAAPLSMLNRPFKGTDIYRPEEMPDIDYLIVTHDHWDHLDYRTVRELKERIGTVICPLGVGEHFEYWGFDPAKIVELDWHEQQTLGDGFTVRCLPSRHFSGRGLSSNQTLWGSFLLQTPARKIYMGGDGGYGRHFAEIGEEFPDIDLAVLENGQYDEAWKYIHTMPDQLAKAAKELGARRIMTVHHSKYALAKHRWDEPLATEAALAADTALHLLRPEIGEVVPLETPQPERAQADDPTGL</sequence>
<organism evidence="2 3">
    <name type="scientific">Alistipes finegoldii</name>
    <dbReference type="NCBI Taxonomy" id="214856"/>
    <lineage>
        <taxon>Bacteria</taxon>
        <taxon>Pseudomonadati</taxon>
        <taxon>Bacteroidota</taxon>
        <taxon>Bacteroidia</taxon>
        <taxon>Bacteroidales</taxon>
        <taxon>Rikenellaceae</taxon>
        <taxon>Alistipes</taxon>
    </lineage>
</organism>
<feature type="domain" description="Metallo-beta-lactamase" evidence="1">
    <location>
        <begin position="124"/>
        <end position="319"/>
    </location>
</feature>
<dbReference type="Pfam" id="PF12706">
    <property type="entry name" value="Lactamase_B_2"/>
    <property type="match status" value="1"/>
</dbReference>